<dbReference type="AlphaFoldDB" id="A0A1J1I8H3"/>
<dbReference type="InterPro" id="IPR002052">
    <property type="entry name" value="DNA_methylase_N6_adenine_CS"/>
</dbReference>
<dbReference type="STRING" id="568069.A0A1J1I8H3"/>
<protein>
    <submittedName>
        <fullName evidence="2">CLUMA_CG009898, isoform A</fullName>
    </submittedName>
</protein>
<dbReference type="InterPro" id="IPR051720">
    <property type="entry name" value="rRNA_MeTrfase/Polyamine_Synth"/>
</dbReference>
<reference evidence="2 3" key="1">
    <citation type="submission" date="2015-04" db="EMBL/GenBank/DDBJ databases">
        <authorList>
            <person name="Syromyatnikov M.Y."/>
            <person name="Popov V.N."/>
        </authorList>
    </citation>
    <scope>NUCLEOTIDE SEQUENCE [LARGE SCALE GENOMIC DNA]</scope>
</reference>
<name>A0A1J1I8H3_9DIPT</name>
<dbReference type="SUPFAM" id="SSF53335">
    <property type="entry name" value="S-adenosyl-L-methionine-dependent methyltransferases"/>
    <property type="match status" value="1"/>
</dbReference>
<dbReference type="Gene3D" id="3.40.50.150">
    <property type="entry name" value="Vaccinia Virus protein VP39"/>
    <property type="match status" value="1"/>
</dbReference>
<sequence length="215" mass="24328">MSSRIKLKKLEEYLQSVDSFEKPKILLEQYITPSHIASNLLFTIQNNYDDLEGKYVCDLGTGTGMLSIGAAIIGAAQTVGFDIDSEALVIAQNNINEMEITNIDFVQCDVIDNLSSENNKWLKVFDTVIMNPPFGTKKNSGMDINFLKTAVKLSRNVIYSLHKSSTRSFIQKKTKELNISGKVIAELRYNLDSSYKFHKKSVVDIEVDVWRFNIE</sequence>
<accession>A0A1J1I8H3</accession>
<dbReference type="OrthoDB" id="419617at2759"/>
<dbReference type="Pfam" id="PF13847">
    <property type="entry name" value="Methyltransf_31"/>
    <property type="match status" value="1"/>
</dbReference>
<dbReference type="GO" id="GO:0008988">
    <property type="term" value="F:rRNA (adenine-N6-)-methyltransferase activity"/>
    <property type="evidence" value="ECO:0007669"/>
    <property type="project" value="TreeGrafter"/>
</dbReference>
<evidence type="ECO:0000313" key="2">
    <source>
        <dbReference type="EMBL" id="CRK96589.1"/>
    </source>
</evidence>
<organism evidence="2 3">
    <name type="scientific">Clunio marinus</name>
    <dbReference type="NCBI Taxonomy" id="568069"/>
    <lineage>
        <taxon>Eukaryota</taxon>
        <taxon>Metazoa</taxon>
        <taxon>Ecdysozoa</taxon>
        <taxon>Arthropoda</taxon>
        <taxon>Hexapoda</taxon>
        <taxon>Insecta</taxon>
        <taxon>Pterygota</taxon>
        <taxon>Neoptera</taxon>
        <taxon>Endopterygota</taxon>
        <taxon>Diptera</taxon>
        <taxon>Nematocera</taxon>
        <taxon>Chironomoidea</taxon>
        <taxon>Chironomidae</taxon>
        <taxon>Clunio</taxon>
    </lineage>
</organism>
<keyword evidence="3" id="KW-1185">Reference proteome</keyword>
<dbReference type="EMBL" id="CVRI01000044">
    <property type="protein sequence ID" value="CRK96589.1"/>
    <property type="molecule type" value="Genomic_DNA"/>
</dbReference>
<dbReference type="Proteomes" id="UP000183832">
    <property type="component" value="Unassembled WGS sequence"/>
</dbReference>
<dbReference type="PROSITE" id="PS00092">
    <property type="entry name" value="N6_MTASE"/>
    <property type="match status" value="1"/>
</dbReference>
<dbReference type="PANTHER" id="PTHR23290">
    <property type="entry name" value="RRNA N6-ADENOSINE-METHYLTRANSFERASE METTL5"/>
    <property type="match status" value="1"/>
</dbReference>
<dbReference type="InterPro" id="IPR029063">
    <property type="entry name" value="SAM-dependent_MTases_sf"/>
</dbReference>
<gene>
    <name evidence="2" type="ORF">CLUMA_CG009898</name>
</gene>
<evidence type="ECO:0000259" key="1">
    <source>
        <dbReference type="Pfam" id="PF13847"/>
    </source>
</evidence>
<proteinExistence type="predicted"/>
<dbReference type="GO" id="GO:0003676">
    <property type="term" value="F:nucleic acid binding"/>
    <property type="evidence" value="ECO:0007669"/>
    <property type="project" value="InterPro"/>
</dbReference>
<dbReference type="CDD" id="cd02440">
    <property type="entry name" value="AdoMet_MTases"/>
    <property type="match status" value="1"/>
</dbReference>
<evidence type="ECO:0000313" key="3">
    <source>
        <dbReference type="Proteomes" id="UP000183832"/>
    </source>
</evidence>
<dbReference type="InterPro" id="IPR025714">
    <property type="entry name" value="Methyltranfer_dom"/>
</dbReference>
<dbReference type="PANTHER" id="PTHR23290:SF0">
    <property type="entry name" value="RRNA N6-ADENOSINE-METHYLTRANSFERASE METTL5"/>
    <property type="match status" value="1"/>
</dbReference>
<feature type="domain" description="Methyltransferase" evidence="1">
    <location>
        <begin position="53"/>
        <end position="134"/>
    </location>
</feature>